<accession>A0A1D1VE99</accession>
<keyword evidence="2" id="KW-1185">Reference proteome</keyword>
<name>A0A1D1VE99_RAMVA</name>
<evidence type="ECO:0000313" key="1">
    <source>
        <dbReference type="EMBL" id="GAU99966.1"/>
    </source>
</evidence>
<comment type="caution">
    <text evidence="1">The sequence shown here is derived from an EMBL/GenBank/DDBJ whole genome shotgun (WGS) entry which is preliminary data.</text>
</comment>
<dbReference type="Proteomes" id="UP000186922">
    <property type="component" value="Unassembled WGS sequence"/>
</dbReference>
<evidence type="ECO:0008006" key="3">
    <source>
        <dbReference type="Google" id="ProtNLM"/>
    </source>
</evidence>
<proteinExistence type="predicted"/>
<reference evidence="1 2" key="1">
    <citation type="journal article" date="2016" name="Nat. Commun.">
        <title>Extremotolerant tardigrade genome and improved radiotolerance of human cultured cells by tardigrade-unique protein.</title>
        <authorList>
            <person name="Hashimoto T."/>
            <person name="Horikawa D.D."/>
            <person name="Saito Y."/>
            <person name="Kuwahara H."/>
            <person name="Kozuka-Hata H."/>
            <person name="Shin-I T."/>
            <person name="Minakuchi Y."/>
            <person name="Ohishi K."/>
            <person name="Motoyama A."/>
            <person name="Aizu T."/>
            <person name="Enomoto A."/>
            <person name="Kondo K."/>
            <person name="Tanaka S."/>
            <person name="Hara Y."/>
            <person name="Koshikawa S."/>
            <person name="Sagara H."/>
            <person name="Miura T."/>
            <person name="Yokobori S."/>
            <person name="Miyagawa K."/>
            <person name="Suzuki Y."/>
            <person name="Kubo T."/>
            <person name="Oyama M."/>
            <person name="Kohara Y."/>
            <person name="Fujiyama A."/>
            <person name="Arakawa K."/>
            <person name="Katayama T."/>
            <person name="Toyoda A."/>
            <person name="Kunieda T."/>
        </authorList>
    </citation>
    <scope>NUCLEOTIDE SEQUENCE [LARGE SCALE GENOMIC DNA]</scope>
    <source>
        <strain evidence="1 2">YOKOZUNA-1</strain>
    </source>
</reference>
<sequence length="375" mass="41933">MLTKKVYPNGDEQCKYPDGNVEYWSDKDQTRTIYFSKEGKWKTEREKKNSLTFSDHVSSFRTVVKDRISKAVSEIGTVFSRQPTVTLTFDSVKNVSKNKLLGFVAVIRTENSTENHNFGKVENLTGVSYTGDHVTEQVESALAIMRKSYAVKFGDNEDYLPGDTKAAIGSSQFRDSLKDVLALLRPLFDAQANAESDDCTLPAIGVCLTDIYSTFLEHSVASERTILIEKPLDFWSYVRTEHTELADLATLLLKVSPHAAGVERLWIRMKGVYTDARDLLKVDLVTGICAVKMQLQEERKKKAIQVNEKAKSKDDVLDVIQTAGPVADPTPSVDSHVPALAVEFDEFMAELLEEDAEVDADDAEEACQMLRRGSR</sequence>
<organism evidence="1 2">
    <name type="scientific">Ramazzottius varieornatus</name>
    <name type="common">Water bear</name>
    <name type="synonym">Tardigrade</name>
    <dbReference type="NCBI Taxonomy" id="947166"/>
    <lineage>
        <taxon>Eukaryota</taxon>
        <taxon>Metazoa</taxon>
        <taxon>Ecdysozoa</taxon>
        <taxon>Tardigrada</taxon>
        <taxon>Eutardigrada</taxon>
        <taxon>Parachela</taxon>
        <taxon>Hypsibioidea</taxon>
        <taxon>Ramazzottiidae</taxon>
        <taxon>Ramazzottius</taxon>
    </lineage>
</organism>
<dbReference type="EMBL" id="BDGG01000005">
    <property type="protein sequence ID" value="GAU99966.1"/>
    <property type="molecule type" value="Genomic_DNA"/>
</dbReference>
<dbReference type="OrthoDB" id="4951847at2759"/>
<protein>
    <recommendedName>
        <fullName evidence="3">HAT C-terminal dimerisation domain-containing protein</fullName>
    </recommendedName>
</protein>
<dbReference type="AlphaFoldDB" id="A0A1D1VE99"/>
<gene>
    <name evidence="1" type="primary">RvY_10895-1</name>
    <name evidence="1" type="synonym">RvY_10895.1</name>
    <name evidence="1" type="ORF">RvY_10895</name>
</gene>
<evidence type="ECO:0000313" key="2">
    <source>
        <dbReference type="Proteomes" id="UP000186922"/>
    </source>
</evidence>